<dbReference type="EMBL" id="BAAFST010000019">
    <property type="protein sequence ID" value="GAB1302434.1"/>
    <property type="molecule type" value="Genomic_DNA"/>
</dbReference>
<feature type="compositionally biased region" description="Basic residues" evidence="1">
    <location>
        <begin position="93"/>
        <end position="108"/>
    </location>
</feature>
<dbReference type="PANTHER" id="PTHR21678">
    <property type="entry name" value="GROWTH INHIBITION AND DIFFERENTIATION RELATED PROTEIN 88"/>
    <property type="match status" value="1"/>
</dbReference>
<evidence type="ECO:0000313" key="3">
    <source>
        <dbReference type="Proteomes" id="UP001623349"/>
    </source>
</evidence>
<name>A0ABQ0FT65_APOSI</name>
<dbReference type="InterPro" id="IPR012677">
    <property type="entry name" value="Nucleotide-bd_a/b_plait_sf"/>
</dbReference>
<gene>
    <name evidence="2" type="ORF">APTSU1_001767300</name>
</gene>
<sequence length="762" mass="83046">MNRSGAMQQDAERCRVRTKRPDMALYVPKARRGTALFKSGDQEEGHGPPAFVPKEQKEGYLTQKISASKPESQQLGAGLSYRKNIDCREGKRSSSKLRKDRCPQKKNKEKACSKKGTEESMEASSEEHQHRAPDAGVVASIPLRRLLKPKEMDCLEVQTAGATGHCGVSPSQASSDVSAAQVPNRPFQNVELCDFSGETFVNRNLESSIVTEAKVTELVSQFQVVTTLLKADGMAMPVTLSSDSETAPYSMEISDGMSKHSPGNISAVCVPGGPDDDADSTFVDFEAENEGTINSTEFVLGQKGIDSIPETMGNVSLKMAIVNRLESTNDIIDPAMTRECESDSSADELCVKSEPSDTAVLVLKLDTDNGFRNVCDSTSKACMVDIADTVCDPVTVGSPCTVTVGESGGGSGNTRNFSDYIEMSADVAPLDTAKSENNSENISSLSACSDIYAESVASGFTESTGKFIESVPDTEFSLPMEKTPESNVTTCLDSELTVPNASDILLESALSSDLDTTEEMTEASHDLRTAEEFKTKEEDDSDRIVCGISFSDSSVETSVDLKTTGTSHIQGSIAVEESWESMFNDDGDCVDPRLLQELSGNMKNRKSIQEPRFDYYSHELPDIDLSECEFPHVIEIYDFPQEFRTEDLLRIFCSYQKKGFDIKWVDDTHALGVFSSPITARDALGIKHAMVKIRPLSQATRAAKAKARACAEFLQPAKERPETSAALARRLVISALGVRSRQSKTEREAELRKLQEARGMNP</sequence>
<feature type="region of interest" description="Disordered" evidence="1">
    <location>
        <begin position="743"/>
        <end position="762"/>
    </location>
</feature>
<accession>A0ABQ0FT65</accession>
<feature type="compositionally biased region" description="Basic and acidic residues" evidence="1">
    <location>
        <begin position="109"/>
        <end position="118"/>
    </location>
</feature>
<comment type="caution">
    <text evidence="2">The sequence shown here is derived from an EMBL/GenBank/DDBJ whole genome shotgun (WGS) entry which is preliminary data.</text>
</comment>
<dbReference type="PANTHER" id="PTHR21678:SF7">
    <property type="entry name" value="COILED-COIL DOMAIN-CONTAINING PROTEIN R3HCC1L"/>
    <property type="match status" value="1"/>
</dbReference>
<organism evidence="2 3">
    <name type="scientific">Apodemus speciosus</name>
    <name type="common">Large Japanese field mouse</name>
    <dbReference type="NCBI Taxonomy" id="105296"/>
    <lineage>
        <taxon>Eukaryota</taxon>
        <taxon>Metazoa</taxon>
        <taxon>Chordata</taxon>
        <taxon>Craniata</taxon>
        <taxon>Vertebrata</taxon>
        <taxon>Euteleostomi</taxon>
        <taxon>Mammalia</taxon>
        <taxon>Eutheria</taxon>
        <taxon>Euarchontoglires</taxon>
        <taxon>Glires</taxon>
        <taxon>Rodentia</taxon>
        <taxon>Myomorpha</taxon>
        <taxon>Muroidea</taxon>
        <taxon>Muridae</taxon>
        <taxon>Murinae</taxon>
        <taxon>Apodemus</taxon>
    </lineage>
</organism>
<feature type="compositionally biased region" description="Basic and acidic residues" evidence="1">
    <location>
        <begin position="83"/>
        <end position="92"/>
    </location>
</feature>
<reference evidence="2 3" key="1">
    <citation type="submission" date="2024-08" db="EMBL/GenBank/DDBJ databases">
        <title>The draft genome of Apodemus speciosus.</title>
        <authorList>
            <person name="Nabeshima K."/>
            <person name="Suzuki S."/>
            <person name="Onuma M."/>
        </authorList>
    </citation>
    <scope>NUCLEOTIDE SEQUENCE [LARGE SCALE GENOMIC DNA]</scope>
    <source>
        <strain evidence="2">IB14-021</strain>
    </source>
</reference>
<feature type="region of interest" description="Disordered" evidence="1">
    <location>
        <begin position="30"/>
        <end position="134"/>
    </location>
</feature>
<dbReference type="Proteomes" id="UP001623349">
    <property type="component" value="Unassembled WGS sequence"/>
</dbReference>
<feature type="compositionally biased region" description="Polar residues" evidence="1">
    <location>
        <begin position="63"/>
        <end position="75"/>
    </location>
</feature>
<proteinExistence type="predicted"/>
<dbReference type="InterPro" id="IPR039884">
    <property type="entry name" value="R3HC1/R3HCL"/>
</dbReference>
<evidence type="ECO:0000313" key="2">
    <source>
        <dbReference type="EMBL" id="GAB1302434.1"/>
    </source>
</evidence>
<feature type="compositionally biased region" description="Basic and acidic residues" evidence="1">
    <location>
        <begin position="743"/>
        <end position="756"/>
    </location>
</feature>
<evidence type="ECO:0000256" key="1">
    <source>
        <dbReference type="SAM" id="MobiDB-lite"/>
    </source>
</evidence>
<protein>
    <submittedName>
        <fullName evidence="2">Coiled-coil domain-containing protein R3HCC1L</fullName>
    </submittedName>
</protein>
<dbReference type="Gene3D" id="3.30.70.330">
    <property type="match status" value="1"/>
</dbReference>
<keyword evidence="3" id="KW-1185">Reference proteome</keyword>